<sequence length="113" mass="13430">MLNTIKQWFKSKNSLITTIQRLDKELDEANDKTQQYSNAENHIQTLLERNRIMYKEKGIEIAQLQAKLHNQQIQYENKISGLQKIIEGQAQDILQLKAKLEKKKQRYFKKGKK</sequence>
<evidence type="ECO:0000313" key="3">
    <source>
        <dbReference type="Proteomes" id="UP000295496"/>
    </source>
</evidence>
<protein>
    <submittedName>
        <fullName evidence="2">Uncharacterized protein</fullName>
    </submittedName>
</protein>
<organism evidence="2 3">
    <name type="scientific">Lonepinella koalarum</name>
    <dbReference type="NCBI Taxonomy" id="53417"/>
    <lineage>
        <taxon>Bacteria</taxon>
        <taxon>Pseudomonadati</taxon>
        <taxon>Pseudomonadota</taxon>
        <taxon>Gammaproteobacteria</taxon>
        <taxon>Pasteurellales</taxon>
        <taxon>Pasteurellaceae</taxon>
        <taxon>Lonepinella</taxon>
    </lineage>
</organism>
<dbReference type="EMBL" id="SMGJ01000013">
    <property type="protein sequence ID" value="TCK64754.1"/>
    <property type="molecule type" value="Genomic_DNA"/>
</dbReference>
<dbReference type="RefSeq" id="WP_132302993.1">
    <property type="nucleotide sequence ID" value="NZ_CP170642.1"/>
</dbReference>
<keyword evidence="1" id="KW-0175">Coiled coil</keyword>
<evidence type="ECO:0000256" key="1">
    <source>
        <dbReference type="SAM" id="Coils"/>
    </source>
</evidence>
<name>A0A4R1KJ03_9PAST</name>
<feature type="coiled-coil region" evidence="1">
    <location>
        <begin position="12"/>
        <end position="49"/>
    </location>
</feature>
<dbReference type="AlphaFoldDB" id="A0A4R1KJ03"/>
<dbReference type="Proteomes" id="UP000295496">
    <property type="component" value="Unassembled WGS sequence"/>
</dbReference>
<reference evidence="2 3" key="1">
    <citation type="submission" date="2019-03" db="EMBL/GenBank/DDBJ databases">
        <title>Genomic Encyclopedia of Type Strains, Phase IV (KMG-IV): sequencing the most valuable type-strain genomes for metagenomic binning, comparative biology and taxonomic classification.</title>
        <authorList>
            <person name="Goeker M."/>
        </authorList>
    </citation>
    <scope>NUCLEOTIDE SEQUENCE [LARGE SCALE GENOMIC DNA]</scope>
    <source>
        <strain evidence="2 3">DSM 10053</strain>
    </source>
</reference>
<evidence type="ECO:0000313" key="2">
    <source>
        <dbReference type="EMBL" id="TCK64754.1"/>
    </source>
</evidence>
<keyword evidence="3" id="KW-1185">Reference proteome</keyword>
<gene>
    <name evidence="2" type="ORF">EV692_2445</name>
</gene>
<comment type="caution">
    <text evidence="2">The sequence shown here is derived from an EMBL/GenBank/DDBJ whole genome shotgun (WGS) entry which is preliminary data.</text>
</comment>
<accession>A0A4R1KJ03</accession>
<proteinExistence type="predicted"/>